<keyword evidence="6 7" id="KW-0804">Transcription</keyword>
<feature type="region of interest" description="Disordered" evidence="8">
    <location>
        <begin position="329"/>
        <end position="398"/>
    </location>
</feature>
<dbReference type="InterPro" id="IPR012340">
    <property type="entry name" value="NA-bd_OB-fold"/>
</dbReference>
<dbReference type="InterPro" id="IPR010213">
    <property type="entry name" value="TF_NusA"/>
</dbReference>
<evidence type="ECO:0000256" key="6">
    <source>
        <dbReference type="ARBA" id="ARBA00023163"/>
    </source>
</evidence>
<comment type="similarity">
    <text evidence="7">Belongs to the NusA family.</text>
</comment>
<keyword evidence="4 7" id="KW-0694">RNA-binding</keyword>
<keyword evidence="5 7" id="KW-0805">Transcription regulation</keyword>
<evidence type="ECO:0000313" key="10">
    <source>
        <dbReference type="EMBL" id="QDU84608.1"/>
    </source>
</evidence>
<feature type="compositionally biased region" description="Basic and acidic residues" evidence="8">
    <location>
        <begin position="387"/>
        <end position="398"/>
    </location>
</feature>
<dbReference type="EMBL" id="CP036290">
    <property type="protein sequence ID" value="QDU84608.1"/>
    <property type="molecule type" value="Genomic_DNA"/>
</dbReference>
<dbReference type="FunFam" id="3.30.300.20:FF:000005">
    <property type="entry name" value="Transcription termination/antitermination protein NusA"/>
    <property type="match status" value="1"/>
</dbReference>
<dbReference type="GO" id="GO:0003723">
    <property type="term" value="F:RNA binding"/>
    <property type="evidence" value="ECO:0007669"/>
    <property type="project" value="UniProtKB-UniRule"/>
</dbReference>
<dbReference type="SUPFAM" id="SSF69705">
    <property type="entry name" value="Transcription factor NusA, N-terminal domain"/>
    <property type="match status" value="1"/>
</dbReference>
<dbReference type="GO" id="GO:0031564">
    <property type="term" value="P:transcription antitermination"/>
    <property type="evidence" value="ECO:0007669"/>
    <property type="project" value="UniProtKB-UniRule"/>
</dbReference>
<dbReference type="GO" id="GO:0003700">
    <property type="term" value="F:DNA-binding transcription factor activity"/>
    <property type="evidence" value="ECO:0007669"/>
    <property type="project" value="InterPro"/>
</dbReference>
<dbReference type="InterPro" id="IPR015946">
    <property type="entry name" value="KH_dom-like_a/b"/>
</dbReference>
<dbReference type="Proteomes" id="UP000319342">
    <property type="component" value="Chromosome"/>
</dbReference>
<dbReference type="InterPro" id="IPR036555">
    <property type="entry name" value="NusA_N_sf"/>
</dbReference>
<name>A0A518CZE8_9BACT</name>
<dbReference type="Pfam" id="PF13184">
    <property type="entry name" value="KH_NusA_1st"/>
    <property type="match status" value="1"/>
</dbReference>
<protein>
    <recommendedName>
        <fullName evidence="7">Transcription termination/antitermination protein NusA</fullName>
    </recommendedName>
</protein>
<reference evidence="10 11" key="1">
    <citation type="submission" date="2019-02" db="EMBL/GenBank/DDBJ databases">
        <title>Deep-cultivation of Planctomycetes and their phenomic and genomic characterization uncovers novel biology.</title>
        <authorList>
            <person name="Wiegand S."/>
            <person name="Jogler M."/>
            <person name="Boedeker C."/>
            <person name="Pinto D."/>
            <person name="Vollmers J."/>
            <person name="Rivas-Marin E."/>
            <person name="Kohn T."/>
            <person name="Peeters S.H."/>
            <person name="Heuer A."/>
            <person name="Rast P."/>
            <person name="Oberbeckmann S."/>
            <person name="Bunk B."/>
            <person name="Jeske O."/>
            <person name="Meyerdierks A."/>
            <person name="Storesund J.E."/>
            <person name="Kallscheuer N."/>
            <person name="Luecker S."/>
            <person name="Lage O.M."/>
            <person name="Pohl T."/>
            <person name="Merkel B.J."/>
            <person name="Hornburger P."/>
            <person name="Mueller R.-W."/>
            <person name="Bruemmer F."/>
            <person name="Labrenz M."/>
            <person name="Spormann A.M."/>
            <person name="Op den Camp H."/>
            <person name="Overmann J."/>
            <person name="Amann R."/>
            <person name="Jetten M.S.M."/>
            <person name="Mascher T."/>
            <person name="Medema M.H."/>
            <person name="Devos D.P."/>
            <person name="Kaster A.-K."/>
            <person name="Ovreas L."/>
            <person name="Rohde M."/>
            <person name="Galperin M.Y."/>
            <person name="Jogler C."/>
        </authorList>
    </citation>
    <scope>NUCLEOTIDE SEQUENCE [LARGE SCALE GENOMIC DNA]</scope>
    <source>
        <strain evidence="10 11">Pla163</strain>
    </source>
</reference>
<evidence type="ECO:0000256" key="1">
    <source>
        <dbReference type="ARBA" id="ARBA00022472"/>
    </source>
</evidence>
<evidence type="ECO:0000259" key="9">
    <source>
        <dbReference type="PROSITE" id="PS50126"/>
    </source>
</evidence>
<dbReference type="Gene3D" id="3.30.300.20">
    <property type="match status" value="2"/>
</dbReference>
<dbReference type="CDD" id="cd04455">
    <property type="entry name" value="S1_NusA"/>
    <property type="match status" value="1"/>
</dbReference>
<dbReference type="NCBIfam" id="TIGR01953">
    <property type="entry name" value="NusA"/>
    <property type="match status" value="1"/>
</dbReference>
<feature type="domain" description="S1 motif" evidence="9">
    <location>
        <begin position="106"/>
        <end position="170"/>
    </location>
</feature>
<dbReference type="InterPro" id="IPR003029">
    <property type="entry name" value="S1_domain"/>
</dbReference>
<dbReference type="PROSITE" id="PS50126">
    <property type="entry name" value="S1"/>
    <property type="match status" value="1"/>
</dbReference>
<dbReference type="Pfam" id="PF00575">
    <property type="entry name" value="S1"/>
    <property type="match status" value="1"/>
</dbReference>
<evidence type="ECO:0000256" key="4">
    <source>
        <dbReference type="ARBA" id="ARBA00022884"/>
    </source>
</evidence>
<comment type="subcellular location">
    <subcellularLocation>
        <location evidence="7">Cytoplasm</location>
    </subcellularLocation>
</comment>
<dbReference type="HAMAP" id="MF_00945_B">
    <property type="entry name" value="NusA_B"/>
    <property type="match status" value="1"/>
</dbReference>
<dbReference type="InterPro" id="IPR004087">
    <property type="entry name" value="KH_dom"/>
</dbReference>
<sequence>MNTEELIRMIDAIHRSREIPKDTLFEGLEEAIGAAVKKRLGAGDDLVVTIDRTTGDITVEDDEGEYELDLAVLGRIAAQACKQAMMQRFREAERDRIYDDYEARVGQLVNGTVQRFESDALVVNLGKTEAYLPREERVRGETFSTGDRIRAIVLEVRKDGPRVRIIVSRSHPDLVRSLFELEVPEVADEIIDIKRVVREPGYRTKMAVLSSDPKIDPIGACVGVRGSRIKAVIDELRGERIDIIKWSDSLETLIMNGLKPAEINIDNIYADVDRHSATVIVDEDQQSLAIGKRGQNVRLASRLCGWDIDIKTRAEYEADLLAADGGASLGDADGDDDSTQMADDGSVDDDSTTDHQLSASEAEASVASSATGSGEDDSMNSNTETVRAGDDPERESNA</sequence>
<evidence type="ECO:0000256" key="3">
    <source>
        <dbReference type="ARBA" id="ARBA00022814"/>
    </source>
</evidence>
<dbReference type="SMART" id="SM00322">
    <property type="entry name" value="KH"/>
    <property type="match status" value="2"/>
</dbReference>
<dbReference type="InterPro" id="IPR025249">
    <property type="entry name" value="TF_NusA_KH_1st"/>
</dbReference>
<evidence type="ECO:0000313" key="11">
    <source>
        <dbReference type="Proteomes" id="UP000319342"/>
    </source>
</evidence>
<dbReference type="Gene3D" id="3.30.1480.10">
    <property type="entry name" value="NusA, N-terminal domain"/>
    <property type="match status" value="1"/>
</dbReference>
<gene>
    <name evidence="7" type="primary">nusA</name>
    <name evidence="10" type="ORF">Pla163_17190</name>
</gene>
<proteinExistence type="inferred from homology"/>
<dbReference type="Pfam" id="PF08529">
    <property type="entry name" value="NusA_N"/>
    <property type="match status" value="1"/>
</dbReference>
<dbReference type="Gene3D" id="2.40.50.140">
    <property type="entry name" value="Nucleic acid-binding proteins"/>
    <property type="match status" value="1"/>
</dbReference>
<dbReference type="AlphaFoldDB" id="A0A518CZE8"/>
<dbReference type="CDD" id="cd22529">
    <property type="entry name" value="KH-II_NusA_rpt2"/>
    <property type="match status" value="1"/>
</dbReference>
<dbReference type="PANTHER" id="PTHR22648:SF0">
    <property type="entry name" value="TRANSCRIPTION TERMINATION_ANTITERMINATION PROTEIN NUSA"/>
    <property type="match status" value="1"/>
</dbReference>
<comment type="function">
    <text evidence="7">Participates in both transcription termination and antitermination.</text>
</comment>
<dbReference type="GO" id="GO:0006353">
    <property type="term" value="P:DNA-templated transcription termination"/>
    <property type="evidence" value="ECO:0007669"/>
    <property type="project" value="UniProtKB-UniRule"/>
</dbReference>
<dbReference type="PANTHER" id="PTHR22648">
    <property type="entry name" value="TRANSCRIPTION TERMINATION FACTOR NUSA"/>
    <property type="match status" value="1"/>
</dbReference>
<dbReference type="InterPro" id="IPR009019">
    <property type="entry name" value="KH_sf_prok-type"/>
</dbReference>
<dbReference type="GO" id="GO:0005829">
    <property type="term" value="C:cytosol"/>
    <property type="evidence" value="ECO:0007669"/>
    <property type="project" value="TreeGrafter"/>
</dbReference>
<evidence type="ECO:0000256" key="8">
    <source>
        <dbReference type="SAM" id="MobiDB-lite"/>
    </source>
</evidence>
<keyword evidence="1 7" id="KW-0806">Transcription termination</keyword>
<dbReference type="SUPFAM" id="SSF54814">
    <property type="entry name" value="Prokaryotic type KH domain (KH-domain type II)"/>
    <property type="match status" value="2"/>
</dbReference>
<dbReference type="InterPro" id="IPR013735">
    <property type="entry name" value="TF_NusA_N"/>
</dbReference>
<keyword evidence="3 7" id="KW-0889">Transcription antitermination</keyword>
<dbReference type="FunFam" id="3.30.300.20:FF:000002">
    <property type="entry name" value="Transcription termination/antitermination protein NusA"/>
    <property type="match status" value="1"/>
</dbReference>
<comment type="subunit">
    <text evidence="7">Monomer. Binds directly to the core enzyme of the DNA-dependent RNA polymerase and to nascent RNA.</text>
</comment>
<evidence type="ECO:0000256" key="2">
    <source>
        <dbReference type="ARBA" id="ARBA00022490"/>
    </source>
</evidence>
<evidence type="ECO:0000256" key="7">
    <source>
        <dbReference type="HAMAP-Rule" id="MF_00945"/>
    </source>
</evidence>
<feature type="compositionally biased region" description="Low complexity" evidence="8">
    <location>
        <begin position="358"/>
        <end position="370"/>
    </location>
</feature>
<dbReference type="Pfam" id="PF26594">
    <property type="entry name" value="KH_NusA_2nd"/>
    <property type="match status" value="1"/>
</dbReference>
<dbReference type="SMART" id="SM00316">
    <property type="entry name" value="S1"/>
    <property type="match status" value="1"/>
</dbReference>
<dbReference type="SUPFAM" id="SSF50249">
    <property type="entry name" value="Nucleic acid-binding proteins"/>
    <property type="match status" value="1"/>
</dbReference>
<dbReference type="CDD" id="cd02134">
    <property type="entry name" value="KH-II_NusA_rpt1"/>
    <property type="match status" value="1"/>
</dbReference>
<organism evidence="10 11">
    <name type="scientific">Rohdeia mirabilis</name>
    <dbReference type="NCBI Taxonomy" id="2528008"/>
    <lineage>
        <taxon>Bacteria</taxon>
        <taxon>Pseudomonadati</taxon>
        <taxon>Planctomycetota</taxon>
        <taxon>Planctomycetia</taxon>
        <taxon>Planctomycetia incertae sedis</taxon>
        <taxon>Rohdeia</taxon>
    </lineage>
</organism>
<dbReference type="PROSITE" id="PS50084">
    <property type="entry name" value="KH_TYPE_1"/>
    <property type="match status" value="1"/>
</dbReference>
<keyword evidence="11" id="KW-1185">Reference proteome</keyword>
<dbReference type="InterPro" id="IPR058582">
    <property type="entry name" value="KH_NusA_2nd"/>
</dbReference>
<dbReference type="RefSeq" id="WP_145186459.1">
    <property type="nucleotide sequence ID" value="NZ_CP036290.1"/>
</dbReference>
<dbReference type="InterPro" id="IPR030842">
    <property type="entry name" value="TF_NusA_bacterial"/>
</dbReference>
<accession>A0A518CZE8</accession>
<keyword evidence="2 7" id="KW-0963">Cytoplasm</keyword>
<dbReference type="OrthoDB" id="9807233at2"/>
<evidence type="ECO:0000256" key="5">
    <source>
        <dbReference type="ARBA" id="ARBA00023015"/>
    </source>
</evidence>